<sequence>MDTVRNMFDNPIIRTFLGLHNFIILAASTIITGIISYFLHRYKYRNTHLVYEEVIAVLTLFLYLFASISPAFKNYRGYLLPLNLLLSYLWLTGLIFSSQDYSGNRCYNYSPPSIAGQTPNPNSLINGGNHCRLKHAVQAFWIIGFSYLFLNSIIEALMWAGSRRNRILNDGTIDKGRPLTTTTCTANGNTVTTV</sequence>
<comment type="caution">
    <text evidence="2">The sequence shown here is derived from an EMBL/GenBank/DDBJ whole genome shotgun (WGS) entry which is preliminary data.</text>
</comment>
<feature type="transmembrane region" description="Helical" evidence="1">
    <location>
        <begin position="139"/>
        <end position="160"/>
    </location>
</feature>
<evidence type="ECO:0000313" key="2">
    <source>
        <dbReference type="EMBL" id="KAK4228694.1"/>
    </source>
</evidence>
<protein>
    <recommendedName>
        <fullName evidence="4">MARVEL domain-containing protein</fullName>
    </recommendedName>
</protein>
<reference evidence="2" key="2">
    <citation type="submission" date="2023-05" db="EMBL/GenBank/DDBJ databases">
        <authorList>
            <consortium name="Lawrence Berkeley National Laboratory"/>
            <person name="Steindorff A."/>
            <person name="Hensen N."/>
            <person name="Bonometti L."/>
            <person name="Westerberg I."/>
            <person name="Brannstrom I.O."/>
            <person name="Guillou S."/>
            <person name="Cros-Aarteil S."/>
            <person name="Calhoun S."/>
            <person name="Haridas S."/>
            <person name="Kuo A."/>
            <person name="Mondo S."/>
            <person name="Pangilinan J."/>
            <person name="Riley R."/>
            <person name="Labutti K."/>
            <person name="Andreopoulos B."/>
            <person name="Lipzen A."/>
            <person name="Chen C."/>
            <person name="Yanf M."/>
            <person name="Daum C."/>
            <person name="Ng V."/>
            <person name="Clum A."/>
            <person name="Ohm R."/>
            <person name="Martin F."/>
            <person name="Silar P."/>
            <person name="Natvig D."/>
            <person name="Lalanne C."/>
            <person name="Gautier V."/>
            <person name="Ament-Velasquez S.L."/>
            <person name="Kruys A."/>
            <person name="Hutchinson M.I."/>
            <person name="Powell A.J."/>
            <person name="Barry K."/>
            <person name="Miller A.N."/>
            <person name="Grigoriev I.V."/>
            <person name="Debuchy R."/>
            <person name="Gladieux P."/>
            <person name="Thoren M.H."/>
            <person name="Johannesson H."/>
        </authorList>
    </citation>
    <scope>NUCLEOTIDE SEQUENCE</scope>
    <source>
        <strain evidence="2">CBS 990.96</strain>
    </source>
</reference>
<dbReference type="AlphaFoldDB" id="A0AAN7H5S9"/>
<keyword evidence="3" id="KW-1185">Reference proteome</keyword>
<reference evidence="2" key="1">
    <citation type="journal article" date="2023" name="Mol. Phylogenet. Evol.">
        <title>Genome-scale phylogeny and comparative genomics of the fungal order Sordariales.</title>
        <authorList>
            <person name="Hensen N."/>
            <person name="Bonometti L."/>
            <person name="Westerberg I."/>
            <person name="Brannstrom I.O."/>
            <person name="Guillou S."/>
            <person name="Cros-Aarteil S."/>
            <person name="Calhoun S."/>
            <person name="Haridas S."/>
            <person name="Kuo A."/>
            <person name="Mondo S."/>
            <person name="Pangilinan J."/>
            <person name="Riley R."/>
            <person name="LaButti K."/>
            <person name="Andreopoulos B."/>
            <person name="Lipzen A."/>
            <person name="Chen C."/>
            <person name="Yan M."/>
            <person name="Daum C."/>
            <person name="Ng V."/>
            <person name="Clum A."/>
            <person name="Steindorff A."/>
            <person name="Ohm R.A."/>
            <person name="Martin F."/>
            <person name="Silar P."/>
            <person name="Natvig D.O."/>
            <person name="Lalanne C."/>
            <person name="Gautier V."/>
            <person name="Ament-Velasquez S.L."/>
            <person name="Kruys A."/>
            <person name="Hutchinson M.I."/>
            <person name="Powell A.J."/>
            <person name="Barry K."/>
            <person name="Miller A.N."/>
            <person name="Grigoriev I.V."/>
            <person name="Debuchy R."/>
            <person name="Gladieux P."/>
            <person name="Hiltunen Thoren M."/>
            <person name="Johannesson H."/>
        </authorList>
    </citation>
    <scope>NUCLEOTIDE SEQUENCE</scope>
    <source>
        <strain evidence="2">CBS 990.96</strain>
    </source>
</reference>
<gene>
    <name evidence="2" type="ORF">QBC38DRAFT_148751</name>
</gene>
<proteinExistence type="predicted"/>
<evidence type="ECO:0000313" key="3">
    <source>
        <dbReference type="Proteomes" id="UP001301958"/>
    </source>
</evidence>
<keyword evidence="1" id="KW-0472">Membrane</keyword>
<feature type="transmembrane region" description="Helical" evidence="1">
    <location>
        <begin position="12"/>
        <end position="38"/>
    </location>
</feature>
<accession>A0AAN7H5S9</accession>
<dbReference type="PANTHER" id="PTHR39608">
    <property type="entry name" value="INTEGRAL MEMBRANE PROTEIN (AFU_ORTHOLOGUE AFUA_5G08640)"/>
    <property type="match status" value="1"/>
</dbReference>
<organism evidence="2 3">
    <name type="scientific">Podospora fimiseda</name>
    <dbReference type="NCBI Taxonomy" id="252190"/>
    <lineage>
        <taxon>Eukaryota</taxon>
        <taxon>Fungi</taxon>
        <taxon>Dikarya</taxon>
        <taxon>Ascomycota</taxon>
        <taxon>Pezizomycotina</taxon>
        <taxon>Sordariomycetes</taxon>
        <taxon>Sordariomycetidae</taxon>
        <taxon>Sordariales</taxon>
        <taxon>Podosporaceae</taxon>
        <taxon>Podospora</taxon>
    </lineage>
</organism>
<feature type="transmembrane region" description="Helical" evidence="1">
    <location>
        <begin position="50"/>
        <end position="72"/>
    </location>
</feature>
<evidence type="ECO:0000256" key="1">
    <source>
        <dbReference type="SAM" id="Phobius"/>
    </source>
</evidence>
<name>A0AAN7H5S9_9PEZI</name>
<dbReference type="PANTHER" id="PTHR39608:SF2">
    <property type="entry name" value="MARVEL DOMAIN-CONTAINING PROTEIN"/>
    <property type="match status" value="1"/>
</dbReference>
<evidence type="ECO:0008006" key="4">
    <source>
        <dbReference type="Google" id="ProtNLM"/>
    </source>
</evidence>
<feature type="transmembrane region" description="Helical" evidence="1">
    <location>
        <begin position="78"/>
        <end position="96"/>
    </location>
</feature>
<dbReference type="EMBL" id="MU865316">
    <property type="protein sequence ID" value="KAK4228694.1"/>
    <property type="molecule type" value="Genomic_DNA"/>
</dbReference>
<dbReference type="Proteomes" id="UP001301958">
    <property type="component" value="Unassembled WGS sequence"/>
</dbReference>
<keyword evidence="1" id="KW-0812">Transmembrane</keyword>
<keyword evidence="1" id="KW-1133">Transmembrane helix</keyword>